<keyword evidence="2" id="KW-0012">Acyltransferase</keyword>
<comment type="caution">
    <text evidence="4">The sequence shown here is derived from an EMBL/GenBank/DDBJ whole genome shotgun (WGS) entry which is preliminary data.</text>
</comment>
<dbReference type="AlphaFoldDB" id="S9Q737"/>
<dbReference type="SUPFAM" id="SSF55729">
    <property type="entry name" value="Acyl-CoA N-acyltransferases (Nat)"/>
    <property type="match status" value="1"/>
</dbReference>
<dbReference type="RefSeq" id="WP_020043425.1">
    <property type="nucleotide sequence ID" value="NZ_KE557298.1"/>
</dbReference>
<dbReference type="EMBL" id="APVH01000079">
    <property type="protein sequence ID" value="EPX75453.1"/>
    <property type="molecule type" value="Genomic_DNA"/>
</dbReference>
<evidence type="ECO:0000256" key="1">
    <source>
        <dbReference type="ARBA" id="ARBA00022679"/>
    </source>
</evidence>
<reference evidence="5" key="1">
    <citation type="journal article" date="2014" name="Stand. Genomic Sci.">
        <title>Genome sequence of the exopolysaccharide-producing Salipiger mucosus type strain (DSM 16094(T)), a moderately halophilic member of the Roseobacter clade.</title>
        <authorList>
            <person name="Riedel T."/>
            <person name="Spring S."/>
            <person name="Fiebig A."/>
            <person name="Petersen J."/>
            <person name="Kyrpides N.C."/>
            <person name="Goker M."/>
            <person name="Klenk H.P."/>
        </authorList>
    </citation>
    <scope>NUCLEOTIDE SEQUENCE [LARGE SCALE GENOMIC DNA]</scope>
    <source>
        <strain evidence="5">DSM 16094</strain>
    </source>
</reference>
<dbReference type="Gene3D" id="3.40.630.30">
    <property type="match status" value="1"/>
</dbReference>
<dbReference type="OrthoDB" id="9805924at2"/>
<evidence type="ECO:0000259" key="3">
    <source>
        <dbReference type="PROSITE" id="PS51186"/>
    </source>
</evidence>
<gene>
    <name evidence="4" type="ORF">Salmuc_03476</name>
</gene>
<name>S9Q737_9RHOB</name>
<dbReference type="PANTHER" id="PTHR43877:SF2">
    <property type="entry name" value="AMINOALKYLPHOSPHONATE N-ACETYLTRANSFERASE-RELATED"/>
    <property type="match status" value="1"/>
</dbReference>
<dbReference type="eggNOG" id="COG0456">
    <property type="taxonomic scope" value="Bacteria"/>
</dbReference>
<dbReference type="Pfam" id="PF00583">
    <property type="entry name" value="Acetyltransf_1"/>
    <property type="match status" value="1"/>
</dbReference>
<dbReference type="PROSITE" id="PS51186">
    <property type="entry name" value="GNAT"/>
    <property type="match status" value="1"/>
</dbReference>
<keyword evidence="1 4" id="KW-0808">Transferase</keyword>
<dbReference type="GO" id="GO:0016747">
    <property type="term" value="F:acyltransferase activity, transferring groups other than amino-acyl groups"/>
    <property type="evidence" value="ECO:0007669"/>
    <property type="project" value="InterPro"/>
</dbReference>
<dbReference type="Proteomes" id="UP000015347">
    <property type="component" value="Unassembled WGS sequence"/>
</dbReference>
<dbReference type="InterPro" id="IPR000182">
    <property type="entry name" value="GNAT_dom"/>
</dbReference>
<dbReference type="CDD" id="cd04301">
    <property type="entry name" value="NAT_SF"/>
    <property type="match status" value="1"/>
</dbReference>
<dbReference type="PANTHER" id="PTHR43877">
    <property type="entry name" value="AMINOALKYLPHOSPHONATE N-ACETYLTRANSFERASE-RELATED-RELATED"/>
    <property type="match status" value="1"/>
</dbReference>
<dbReference type="InterPro" id="IPR050832">
    <property type="entry name" value="Bact_Acetyltransf"/>
</dbReference>
<organism evidence="4 5">
    <name type="scientific">Salipiger mucosus DSM 16094</name>
    <dbReference type="NCBI Taxonomy" id="1123237"/>
    <lineage>
        <taxon>Bacteria</taxon>
        <taxon>Pseudomonadati</taxon>
        <taxon>Pseudomonadota</taxon>
        <taxon>Alphaproteobacteria</taxon>
        <taxon>Rhodobacterales</taxon>
        <taxon>Roseobacteraceae</taxon>
        <taxon>Salipiger</taxon>
    </lineage>
</organism>
<dbReference type="HOGENOM" id="CLU_013985_41_3_5"/>
<accession>S9Q737</accession>
<sequence>MTISLRQASRADAPRLNAALARLSAELGDTHNATDAEIAAAGWGAAPLFRALLAEEGGVVAGGPVLGCALYSVVFSTARGGGVVHVSDLWVSAEARGAGLGRRLLAGVAADAERTWGAERMKLDVYHDSPRARVFYERLGFRPATHHDEMRLDPEGVAALKGPA</sequence>
<evidence type="ECO:0000313" key="5">
    <source>
        <dbReference type="Proteomes" id="UP000015347"/>
    </source>
</evidence>
<proteinExistence type="predicted"/>
<dbReference type="InterPro" id="IPR016181">
    <property type="entry name" value="Acyl_CoA_acyltransferase"/>
</dbReference>
<keyword evidence="5" id="KW-1185">Reference proteome</keyword>
<feature type="domain" description="N-acetyltransferase" evidence="3">
    <location>
        <begin position="3"/>
        <end position="163"/>
    </location>
</feature>
<protein>
    <submittedName>
        <fullName evidence="4">Acetyltransferase, GNAT family</fullName>
    </submittedName>
</protein>
<evidence type="ECO:0000256" key="2">
    <source>
        <dbReference type="ARBA" id="ARBA00023315"/>
    </source>
</evidence>
<dbReference type="STRING" id="1123237.Salmuc_03476"/>
<evidence type="ECO:0000313" key="4">
    <source>
        <dbReference type="EMBL" id="EPX75453.1"/>
    </source>
</evidence>